<dbReference type="SUPFAM" id="SSF53092">
    <property type="entry name" value="Creatinase/prolidase N-terminal domain"/>
    <property type="match status" value="1"/>
</dbReference>
<dbReference type="InterPro" id="IPR000994">
    <property type="entry name" value="Pept_M24"/>
</dbReference>
<name>A0A8H5HYF8_9AGAR</name>
<dbReference type="PANTHER" id="PTHR46112:SF2">
    <property type="entry name" value="XAA-PRO AMINOPEPTIDASE P-RELATED"/>
    <property type="match status" value="1"/>
</dbReference>
<keyword evidence="4" id="KW-1185">Reference proteome</keyword>
<feature type="domain" description="Peptidase M24" evidence="2">
    <location>
        <begin position="239"/>
        <end position="438"/>
    </location>
</feature>
<evidence type="ECO:0000256" key="1">
    <source>
        <dbReference type="SAM" id="Coils"/>
    </source>
</evidence>
<dbReference type="PANTHER" id="PTHR46112">
    <property type="entry name" value="AMINOPEPTIDASE"/>
    <property type="match status" value="1"/>
</dbReference>
<dbReference type="InterPro" id="IPR036005">
    <property type="entry name" value="Creatinase/aminopeptidase-like"/>
</dbReference>
<accession>A0A8H5HYF8</accession>
<dbReference type="OrthoDB" id="9995434at2759"/>
<feature type="coiled-coil region" evidence="1">
    <location>
        <begin position="218"/>
        <end position="245"/>
    </location>
</feature>
<dbReference type="Gene3D" id="3.40.350.10">
    <property type="entry name" value="Creatinase/prolidase N-terminal domain"/>
    <property type="match status" value="1"/>
</dbReference>
<dbReference type="Gene3D" id="3.90.230.10">
    <property type="entry name" value="Creatinase/methionine aminopeptidase superfamily"/>
    <property type="match status" value="1"/>
</dbReference>
<dbReference type="Proteomes" id="UP000518752">
    <property type="component" value="Unassembled WGS sequence"/>
</dbReference>
<dbReference type="EMBL" id="JAACJN010000008">
    <property type="protein sequence ID" value="KAF5391827.1"/>
    <property type="molecule type" value="Genomic_DNA"/>
</dbReference>
<evidence type="ECO:0000313" key="3">
    <source>
        <dbReference type="EMBL" id="KAF5391827.1"/>
    </source>
</evidence>
<dbReference type="AlphaFoldDB" id="A0A8H5HYF8"/>
<keyword evidence="1" id="KW-0175">Coiled coil</keyword>
<comment type="caution">
    <text evidence="3">The sequence shown here is derived from an EMBL/GenBank/DDBJ whole genome shotgun (WGS) entry which is preliminary data.</text>
</comment>
<dbReference type="SUPFAM" id="SSF55920">
    <property type="entry name" value="Creatinase/aminopeptidase"/>
    <property type="match status" value="1"/>
</dbReference>
<sequence length="460" mass="50341">MSQPLTQRLSRVTLFLVPASMDKGRDEERLVSAIQVFSYRRVAALLLVALFTSIHLLHIWNPTGESFSDLHHHCKSAQPIPALEYHARQQNLARVLHSLNASAYIAEPGANAQYFGNISTLSWRLSERPLLLMLSPVVVNAKVEAKIFILTPRFESSRAKLLNIPHNGDIEYLEWAEEADPYQIAASAFSSQGTIFLDEAARLFIFDGFHKALPDANVLIADAKIQELRQRKSEAEIKLLKCASEATLLAIRAVHKKMTIGMTESEARGMMSVALGEVGVDNGGCLTLFGGNAAFPHGTGTDRRLSKSDLALFDCTGSLYGYASDVTRTVALPSSQIPLENLVIWGDVHNAQTMALRAAFAGVATQEVDAAARLALQKYDGYFTHRLGHGIGLEGHESPYIVKNSLDIIKTGHTFSNEPGVYIEGQVGIRLEDCFYVDANGKPVFLTKGVGGQALSPWKP</sequence>
<dbReference type="InterPro" id="IPR050659">
    <property type="entry name" value="Peptidase_M24B"/>
</dbReference>
<evidence type="ECO:0000313" key="4">
    <source>
        <dbReference type="Proteomes" id="UP000518752"/>
    </source>
</evidence>
<gene>
    <name evidence="3" type="ORF">D9757_001792</name>
</gene>
<protein>
    <recommendedName>
        <fullName evidence="2">Peptidase M24 domain-containing protein</fullName>
    </recommendedName>
</protein>
<proteinExistence type="predicted"/>
<reference evidence="3 4" key="1">
    <citation type="journal article" date="2020" name="ISME J.">
        <title>Uncovering the hidden diversity of litter-decomposition mechanisms in mushroom-forming fungi.</title>
        <authorList>
            <person name="Floudas D."/>
            <person name="Bentzer J."/>
            <person name="Ahren D."/>
            <person name="Johansson T."/>
            <person name="Persson P."/>
            <person name="Tunlid A."/>
        </authorList>
    </citation>
    <scope>NUCLEOTIDE SEQUENCE [LARGE SCALE GENOMIC DNA]</scope>
    <source>
        <strain evidence="3 4">CBS 406.79</strain>
    </source>
</reference>
<dbReference type="InterPro" id="IPR029149">
    <property type="entry name" value="Creatin/AminoP/Spt16_N"/>
</dbReference>
<dbReference type="Pfam" id="PF00557">
    <property type="entry name" value="Peptidase_M24"/>
    <property type="match status" value="1"/>
</dbReference>
<evidence type="ECO:0000259" key="2">
    <source>
        <dbReference type="Pfam" id="PF00557"/>
    </source>
</evidence>
<organism evidence="3 4">
    <name type="scientific">Collybiopsis confluens</name>
    <dbReference type="NCBI Taxonomy" id="2823264"/>
    <lineage>
        <taxon>Eukaryota</taxon>
        <taxon>Fungi</taxon>
        <taxon>Dikarya</taxon>
        <taxon>Basidiomycota</taxon>
        <taxon>Agaricomycotina</taxon>
        <taxon>Agaricomycetes</taxon>
        <taxon>Agaricomycetidae</taxon>
        <taxon>Agaricales</taxon>
        <taxon>Marasmiineae</taxon>
        <taxon>Omphalotaceae</taxon>
        <taxon>Collybiopsis</taxon>
    </lineage>
</organism>